<proteinExistence type="predicted"/>
<dbReference type="EMBL" id="BGPR01000055">
    <property type="protein sequence ID" value="GBL87691.1"/>
    <property type="molecule type" value="Genomic_DNA"/>
</dbReference>
<name>A0A4Y2B5P1_ARAVE</name>
<dbReference type="Proteomes" id="UP000499080">
    <property type="component" value="Unassembled WGS sequence"/>
</dbReference>
<keyword evidence="1" id="KW-0732">Signal</keyword>
<dbReference type="AlphaFoldDB" id="A0A4Y2B5P1"/>
<feature type="chain" id="PRO_5021214222" description="Secreted protein" evidence="1">
    <location>
        <begin position="25"/>
        <end position="89"/>
    </location>
</feature>
<protein>
    <recommendedName>
        <fullName evidence="4">Secreted protein</fullName>
    </recommendedName>
</protein>
<evidence type="ECO:0000313" key="3">
    <source>
        <dbReference type="Proteomes" id="UP000499080"/>
    </source>
</evidence>
<comment type="caution">
    <text evidence="2">The sequence shown here is derived from an EMBL/GenBank/DDBJ whole genome shotgun (WGS) entry which is preliminary data.</text>
</comment>
<accession>A0A4Y2B5P1</accession>
<gene>
    <name evidence="2" type="ORF">AVEN_81318_1</name>
</gene>
<feature type="signal peptide" evidence="1">
    <location>
        <begin position="1"/>
        <end position="24"/>
    </location>
</feature>
<evidence type="ECO:0008006" key="4">
    <source>
        <dbReference type="Google" id="ProtNLM"/>
    </source>
</evidence>
<organism evidence="2 3">
    <name type="scientific">Araneus ventricosus</name>
    <name type="common">Orbweaver spider</name>
    <name type="synonym">Epeira ventricosa</name>
    <dbReference type="NCBI Taxonomy" id="182803"/>
    <lineage>
        <taxon>Eukaryota</taxon>
        <taxon>Metazoa</taxon>
        <taxon>Ecdysozoa</taxon>
        <taxon>Arthropoda</taxon>
        <taxon>Chelicerata</taxon>
        <taxon>Arachnida</taxon>
        <taxon>Araneae</taxon>
        <taxon>Araneomorphae</taxon>
        <taxon>Entelegynae</taxon>
        <taxon>Araneoidea</taxon>
        <taxon>Araneidae</taxon>
        <taxon>Araneus</taxon>
    </lineage>
</organism>
<keyword evidence="3" id="KW-1185">Reference proteome</keyword>
<evidence type="ECO:0000256" key="1">
    <source>
        <dbReference type="SAM" id="SignalP"/>
    </source>
</evidence>
<evidence type="ECO:0000313" key="2">
    <source>
        <dbReference type="EMBL" id="GBL87691.1"/>
    </source>
</evidence>
<sequence>MALRVFSFHLSVFCFLPFQTPCLQRPGEWFRNYLSVTRPQAGQITQPQSCAFLHGDDWMRLVLTGGLCRLTRRWSAKQYRTQLDPFRLA</sequence>
<reference evidence="2 3" key="1">
    <citation type="journal article" date="2019" name="Sci. Rep.">
        <title>Orb-weaving spider Araneus ventricosus genome elucidates the spidroin gene catalogue.</title>
        <authorList>
            <person name="Kono N."/>
            <person name="Nakamura H."/>
            <person name="Ohtoshi R."/>
            <person name="Moran D.A.P."/>
            <person name="Shinohara A."/>
            <person name="Yoshida Y."/>
            <person name="Fujiwara M."/>
            <person name="Mori M."/>
            <person name="Tomita M."/>
            <person name="Arakawa K."/>
        </authorList>
    </citation>
    <scope>NUCLEOTIDE SEQUENCE [LARGE SCALE GENOMIC DNA]</scope>
</reference>